<dbReference type="InterPro" id="IPR000169">
    <property type="entry name" value="Pept_cys_AS"/>
</dbReference>
<evidence type="ECO:0000313" key="13">
    <source>
        <dbReference type="EMBL" id="KJP86125.1"/>
    </source>
</evidence>
<dbReference type="AlphaFoldDB" id="A0A0D9QGF6"/>
<dbReference type="PROSITE" id="PS00639">
    <property type="entry name" value="THIOL_PROTEASE_HIS"/>
    <property type="match status" value="1"/>
</dbReference>
<keyword evidence="14" id="KW-1185">Reference proteome</keyword>
<dbReference type="VEuPathDB" id="PlasmoDB:AK88_04248"/>
<dbReference type="CDD" id="cd02248">
    <property type="entry name" value="Peptidase_C1A"/>
    <property type="match status" value="1"/>
</dbReference>
<comment type="similarity">
    <text evidence="2">Belongs to the peptidase C1 family.</text>
</comment>
<proteinExistence type="inferred from homology"/>
<keyword evidence="8" id="KW-1015">Disulfide bond</keyword>
<dbReference type="InterPro" id="IPR025660">
    <property type="entry name" value="Pept_his_AS"/>
</dbReference>
<dbReference type="PRINTS" id="PR00705">
    <property type="entry name" value="PAPAIN"/>
</dbReference>
<keyword evidence="5 10" id="KW-1133">Transmembrane helix</keyword>
<keyword evidence="6 10" id="KW-0472">Membrane</keyword>
<dbReference type="PANTHER" id="PTHR12411">
    <property type="entry name" value="CYSTEINE PROTEASE FAMILY C1-RELATED"/>
    <property type="match status" value="1"/>
</dbReference>
<evidence type="ECO:0000259" key="11">
    <source>
        <dbReference type="SMART" id="SM00645"/>
    </source>
</evidence>
<keyword evidence="7" id="KW-0865">Zymogen</keyword>
<dbReference type="GeneID" id="24269562"/>
<evidence type="ECO:0000256" key="9">
    <source>
        <dbReference type="ARBA" id="ARBA00023180"/>
    </source>
</evidence>
<dbReference type="Pfam" id="PF08246">
    <property type="entry name" value="Inhibitor_I29"/>
    <property type="match status" value="1"/>
</dbReference>
<evidence type="ECO:0000256" key="3">
    <source>
        <dbReference type="ARBA" id="ARBA00022692"/>
    </source>
</evidence>
<evidence type="ECO:0000256" key="2">
    <source>
        <dbReference type="ARBA" id="ARBA00008455"/>
    </source>
</evidence>
<dbReference type="InterPro" id="IPR000668">
    <property type="entry name" value="Peptidase_C1A_C"/>
</dbReference>
<feature type="domain" description="Cathepsin propeptide inhibitor" evidence="12">
    <location>
        <begin position="174"/>
        <end position="231"/>
    </location>
</feature>
<dbReference type="OMA" id="CDIDRCK"/>
<gene>
    <name evidence="13" type="ORF">AK88_04248</name>
</gene>
<dbReference type="PROSITE" id="PS00139">
    <property type="entry name" value="THIOL_PROTEASE_CYS"/>
    <property type="match status" value="1"/>
</dbReference>
<dbReference type="InterPro" id="IPR013201">
    <property type="entry name" value="Prot_inhib_I29"/>
</dbReference>
<dbReference type="InterPro" id="IPR039417">
    <property type="entry name" value="Peptidase_C1A_papain-like"/>
</dbReference>
<name>A0A0D9QGF6_PLAFR</name>
<evidence type="ECO:0000256" key="5">
    <source>
        <dbReference type="ARBA" id="ARBA00022989"/>
    </source>
</evidence>
<dbReference type="InterPro" id="IPR013128">
    <property type="entry name" value="Peptidase_C1A"/>
</dbReference>
<comment type="subcellular location">
    <subcellularLocation>
        <location evidence="1">Membrane</location>
        <topology evidence="1">Single-pass type II membrane protein</topology>
    </subcellularLocation>
</comment>
<dbReference type="SUPFAM" id="SSF54001">
    <property type="entry name" value="Cysteine proteinases"/>
    <property type="match status" value="1"/>
</dbReference>
<keyword evidence="4" id="KW-0735">Signal-anchor</keyword>
<feature type="transmembrane region" description="Helical" evidence="10">
    <location>
        <begin position="39"/>
        <end position="57"/>
    </location>
</feature>
<keyword evidence="9" id="KW-0325">Glycoprotein</keyword>
<reference evidence="13 14" key="1">
    <citation type="submission" date="2014-03" db="EMBL/GenBank/DDBJ databases">
        <title>The Genome Sequence of Plasmodium fragile nilgiri.</title>
        <authorList>
            <consortium name="The Broad Institute Genomics Platform"/>
            <consortium name="The Broad Institute Genome Sequencing Center for Infectious Disease"/>
            <person name="Neafsey D."/>
            <person name="Duraisingh M."/>
            <person name="Young S.K."/>
            <person name="Zeng Q."/>
            <person name="Gargeya S."/>
            <person name="Abouelleil A."/>
            <person name="Alvarado L."/>
            <person name="Chapman S.B."/>
            <person name="Gainer-Dewar J."/>
            <person name="Goldberg J."/>
            <person name="Griggs A."/>
            <person name="Gujja S."/>
            <person name="Hansen M."/>
            <person name="Howarth C."/>
            <person name="Imamovic A."/>
            <person name="Larimer J."/>
            <person name="Pearson M."/>
            <person name="Poon T.W."/>
            <person name="Priest M."/>
            <person name="Roberts A."/>
            <person name="Saif S."/>
            <person name="Shea T."/>
            <person name="Sykes S."/>
            <person name="Wortman J."/>
            <person name="Nusbaum C."/>
            <person name="Birren B."/>
        </authorList>
    </citation>
    <scope>NUCLEOTIDE SEQUENCE [LARGE SCALE GENOMIC DNA]</scope>
    <source>
        <strain evidence="14">nilgiri</strain>
    </source>
</reference>
<dbReference type="GO" id="GO:0016020">
    <property type="term" value="C:membrane"/>
    <property type="evidence" value="ECO:0007669"/>
    <property type="project" value="UniProtKB-SubCell"/>
</dbReference>
<dbReference type="Pfam" id="PF00112">
    <property type="entry name" value="Peptidase_C1"/>
    <property type="match status" value="1"/>
</dbReference>
<dbReference type="GO" id="GO:0006508">
    <property type="term" value="P:proteolysis"/>
    <property type="evidence" value="ECO:0007669"/>
    <property type="project" value="InterPro"/>
</dbReference>
<dbReference type="Gene3D" id="3.90.70.10">
    <property type="entry name" value="Cysteine proteinases"/>
    <property type="match status" value="1"/>
</dbReference>
<dbReference type="SMART" id="SM00645">
    <property type="entry name" value="Pept_C1"/>
    <property type="match status" value="1"/>
</dbReference>
<evidence type="ECO:0000256" key="8">
    <source>
        <dbReference type="ARBA" id="ARBA00023157"/>
    </source>
</evidence>
<dbReference type="EMBL" id="KQ001701">
    <property type="protein sequence ID" value="KJP86125.1"/>
    <property type="molecule type" value="Genomic_DNA"/>
</dbReference>
<feature type="domain" description="Peptidase C1A papain C-terminal" evidence="11">
    <location>
        <begin position="271"/>
        <end position="492"/>
    </location>
</feature>
<evidence type="ECO:0000256" key="1">
    <source>
        <dbReference type="ARBA" id="ARBA00004606"/>
    </source>
</evidence>
<dbReference type="InterPro" id="IPR038765">
    <property type="entry name" value="Papain-like_cys_pep_sf"/>
</dbReference>
<dbReference type="RefSeq" id="XP_012337281.1">
    <property type="nucleotide sequence ID" value="XM_012481858.1"/>
</dbReference>
<dbReference type="OrthoDB" id="190265at2759"/>
<protein>
    <submittedName>
        <fullName evidence="13">Uncharacterized protein</fullName>
    </submittedName>
</protein>
<evidence type="ECO:0000256" key="6">
    <source>
        <dbReference type="ARBA" id="ARBA00023136"/>
    </source>
</evidence>
<accession>A0A0D9QGF6</accession>
<dbReference type="Gene3D" id="1.10.287.2250">
    <property type="match status" value="1"/>
</dbReference>
<evidence type="ECO:0000313" key="14">
    <source>
        <dbReference type="Proteomes" id="UP000054561"/>
    </source>
</evidence>
<organism evidence="13 14">
    <name type="scientific">Plasmodium fragile</name>
    <dbReference type="NCBI Taxonomy" id="5857"/>
    <lineage>
        <taxon>Eukaryota</taxon>
        <taxon>Sar</taxon>
        <taxon>Alveolata</taxon>
        <taxon>Apicomplexa</taxon>
        <taxon>Aconoidasida</taxon>
        <taxon>Haemosporida</taxon>
        <taxon>Plasmodiidae</taxon>
        <taxon>Plasmodium</taxon>
        <taxon>Plasmodium (Plasmodium)</taxon>
    </lineage>
</organism>
<dbReference type="Proteomes" id="UP000054561">
    <property type="component" value="Unassembled WGS sequence"/>
</dbReference>
<evidence type="ECO:0000256" key="10">
    <source>
        <dbReference type="SAM" id="Phobius"/>
    </source>
</evidence>
<sequence>MEYHMQYSTQDSLNAGKKAFMGQGYNFDKAALKKKKNGLIILSVSVICIVVCSVFYFTRSAQGNGGIIYRNGEKVDDDYIINFLLKTKNGKEFIASKMQELLSAYGKKKDNTSSHHADIFKRFTRKDKCTGNSCGVSPYRKNSHEEEMVPQPKLVNPLIDTQFLMTNLENVNSFYLFIKEHGKEYKTPEEMQQRYLAFAENLAKIKAHNSQGTSMYRKGINHFGDLSFEEFKKKFLTLNTFDFKSGVKGLPRMADYDEVIHKYKPKDGTFDYVNHDWRDFNAVAPVKDQKNCGACWAFSTTGVVESQYAIRKKELVSLSPQEMVDCSFRNHGCEGGTLMNAFEDMIDLGGICKEKDYPYVDVTPELCDIDRCKNKYKITTYVQIPEMRFKEAIKFLGPISVSIAANDDFAFYEGGLFDGSCAISSNHAVVLVGYGMELMYDAMSRGYEKRYYYLLKNSWGEKWGEKGYMKIQTDEYGLMKTCMLGEQAFVALIDEF</sequence>
<keyword evidence="3 10" id="KW-0812">Transmembrane</keyword>
<dbReference type="GO" id="GO:0008234">
    <property type="term" value="F:cysteine-type peptidase activity"/>
    <property type="evidence" value="ECO:0007669"/>
    <property type="project" value="InterPro"/>
</dbReference>
<dbReference type="SMART" id="SM00848">
    <property type="entry name" value="Inhibitor_I29"/>
    <property type="match status" value="1"/>
</dbReference>
<evidence type="ECO:0000256" key="4">
    <source>
        <dbReference type="ARBA" id="ARBA00022968"/>
    </source>
</evidence>
<evidence type="ECO:0000259" key="12">
    <source>
        <dbReference type="SMART" id="SM00848"/>
    </source>
</evidence>
<evidence type="ECO:0000256" key="7">
    <source>
        <dbReference type="ARBA" id="ARBA00023145"/>
    </source>
</evidence>